<keyword evidence="1" id="KW-0677">Repeat</keyword>
<dbReference type="InterPro" id="IPR002110">
    <property type="entry name" value="Ankyrin_rpt"/>
</dbReference>
<evidence type="ECO:0000256" key="1">
    <source>
        <dbReference type="ARBA" id="ARBA00022737"/>
    </source>
</evidence>
<dbReference type="InterPro" id="IPR036770">
    <property type="entry name" value="Ankyrin_rpt-contain_sf"/>
</dbReference>
<dbReference type="EMBL" id="OB710260">
    <property type="protein sequence ID" value="CAD7238853.1"/>
    <property type="molecule type" value="Genomic_DNA"/>
</dbReference>
<dbReference type="InterPro" id="IPR050776">
    <property type="entry name" value="Ank_Repeat/CDKN_Inhibitor"/>
</dbReference>
<dbReference type="PROSITE" id="PS50297">
    <property type="entry name" value="ANK_REP_REGION"/>
    <property type="match status" value="2"/>
</dbReference>
<protein>
    <submittedName>
        <fullName evidence="3">Uncharacterized protein</fullName>
    </submittedName>
</protein>
<accession>A0A7R9A0K5</accession>
<dbReference type="PANTHER" id="PTHR24201">
    <property type="entry name" value="ANK_REP_REGION DOMAIN-CONTAINING PROTEIN"/>
    <property type="match status" value="1"/>
</dbReference>
<gene>
    <name evidence="3" type="ORF">CTOB1V02_LOCUS16668</name>
</gene>
<name>A0A7R9A0K5_9CRUS</name>
<proteinExistence type="predicted"/>
<dbReference type="OrthoDB" id="496981at2759"/>
<dbReference type="SMART" id="SM00248">
    <property type="entry name" value="ANK"/>
    <property type="match status" value="4"/>
</dbReference>
<feature type="non-terminal residue" evidence="3">
    <location>
        <position position="169"/>
    </location>
</feature>
<dbReference type="AlphaFoldDB" id="A0A7R9A0K5"/>
<dbReference type="SUPFAM" id="SSF48403">
    <property type="entry name" value="Ankyrin repeat"/>
    <property type="match status" value="1"/>
</dbReference>
<feature type="non-terminal residue" evidence="3">
    <location>
        <position position="1"/>
    </location>
</feature>
<evidence type="ECO:0000256" key="2">
    <source>
        <dbReference type="ARBA" id="ARBA00023043"/>
    </source>
</evidence>
<dbReference type="Gene3D" id="1.25.40.20">
    <property type="entry name" value="Ankyrin repeat-containing domain"/>
    <property type="match status" value="3"/>
</dbReference>
<dbReference type="Pfam" id="PF13637">
    <property type="entry name" value="Ank_4"/>
    <property type="match status" value="1"/>
</dbReference>
<sequence length="169" mass="18501">HDRRPVIRILLECGANPNITNNRGRSPLHKALSAEAAELLIGHGAEVNKTDVANKTPLFVATELDRREVIKHLLSLGADPNSIAKRGRFPLHEARSGNAAEILIEYKADINARTSNGETPLLLATKHDRHSVIQVLLDKEASARIPGPFKRSPLHETQSPEAAKSLIDK</sequence>
<dbReference type="Pfam" id="PF12796">
    <property type="entry name" value="Ank_2"/>
    <property type="match status" value="1"/>
</dbReference>
<dbReference type="PROSITE" id="PS50088">
    <property type="entry name" value="ANK_REPEAT"/>
    <property type="match status" value="2"/>
</dbReference>
<organism evidence="3">
    <name type="scientific">Cyprideis torosa</name>
    <dbReference type="NCBI Taxonomy" id="163714"/>
    <lineage>
        <taxon>Eukaryota</taxon>
        <taxon>Metazoa</taxon>
        <taxon>Ecdysozoa</taxon>
        <taxon>Arthropoda</taxon>
        <taxon>Crustacea</taxon>
        <taxon>Oligostraca</taxon>
        <taxon>Ostracoda</taxon>
        <taxon>Podocopa</taxon>
        <taxon>Podocopida</taxon>
        <taxon>Cytherocopina</taxon>
        <taxon>Cytheroidea</taxon>
        <taxon>Cytherideidae</taxon>
        <taxon>Cyprideis</taxon>
    </lineage>
</organism>
<reference evidence="3" key="1">
    <citation type="submission" date="2020-11" db="EMBL/GenBank/DDBJ databases">
        <authorList>
            <person name="Tran Van P."/>
        </authorList>
    </citation>
    <scope>NUCLEOTIDE SEQUENCE</scope>
</reference>
<keyword evidence="2" id="KW-0040">ANK repeat</keyword>
<evidence type="ECO:0000313" key="3">
    <source>
        <dbReference type="EMBL" id="CAD7238853.1"/>
    </source>
</evidence>